<dbReference type="AlphaFoldDB" id="A0A9D1TJ57"/>
<dbReference type="GO" id="GO:0046872">
    <property type="term" value="F:metal ion binding"/>
    <property type="evidence" value="ECO:0007669"/>
    <property type="project" value="UniProtKB-KW"/>
</dbReference>
<dbReference type="Gene3D" id="3.60.21.10">
    <property type="match status" value="1"/>
</dbReference>
<keyword evidence="2" id="KW-0479">Metal-binding</keyword>
<evidence type="ECO:0000313" key="4">
    <source>
        <dbReference type="EMBL" id="HIV74124.1"/>
    </source>
</evidence>
<sequence length="173" mass="20032">MKKILILSDSHGLVEPLETIKYRHACDHYIHCGDSELETDHQVLNGYEIVRGNCDWNSSFPNELILNINDLRLYVTHGHLYDVKNSLMRLQYRAAEVEANIVCFGHSHIAYAEKIGQTLFLNPGSIRLPKYFSETSYIVLSLLDDMEVTIQFFNAEGMEITIFPYNETFRLEK</sequence>
<dbReference type="EMBL" id="DXHX01000048">
    <property type="protein sequence ID" value="HIV74124.1"/>
    <property type="molecule type" value="Genomic_DNA"/>
</dbReference>
<proteinExistence type="inferred from homology"/>
<comment type="caution">
    <text evidence="4">The sequence shown here is derived from an EMBL/GenBank/DDBJ whole genome shotgun (WGS) entry which is preliminary data.</text>
</comment>
<dbReference type="Proteomes" id="UP000823937">
    <property type="component" value="Unassembled WGS sequence"/>
</dbReference>
<evidence type="ECO:0000313" key="5">
    <source>
        <dbReference type="Proteomes" id="UP000823937"/>
    </source>
</evidence>
<organism evidence="4 5">
    <name type="scientific">Candidatus Pseudogracilibacillus intestinigallinarum</name>
    <dbReference type="NCBI Taxonomy" id="2838742"/>
    <lineage>
        <taxon>Bacteria</taxon>
        <taxon>Bacillati</taxon>
        <taxon>Bacillota</taxon>
        <taxon>Bacilli</taxon>
        <taxon>Bacillales</taxon>
        <taxon>Bacillaceae</taxon>
        <taxon>Pseudogracilibacillus</taxon>
    </lineage>
</organism>
<evidence type="ECO:0000256" key="2">
    <source>
        <dbReference type="RuleBase" id="RU362039"/>
    </source>
</evidence>
<name>A0A9D1TJ57_9BACI</name>
<comment type="similarity">
    <text evidence="1 2">Belongs to the metallophosphoesterase superfamily. YfcE family.</text>
</comment>
<protein>
    <recommendedName>
        <fullName evidence="2">Phosphoesterase</fullName>
        <ecNumber evidence="2">3.1.4.-</ecNumber>
    </recommendedName>
</protein>
<comment type="cofactor">
    <cofactor evidence="2">
        <name>a divalent metal cation</name>
        <dbReference type="ChEBI" id="CHEBI:60240"/>
    </cofactor>
</comment>
<feature type="domain" description="Calcineurin-like phosphoesterase" evidence="3">
    <location>
        <begin position="3"/>
        <end position="142"/>
    </location>
</feature>
<evidence type="ECO:0000259" key="3">
    <source>
        <dbReference type="Pfam" id="PF12850"/>
    </source>
</evidence>
<evidence type="ECO:0000256" key="1">
    <source>
        <dbReference type="ARBA" id="ARBA00008950"/>
    </source>
</evidence>
<dbReference type="PANTHER" id="PTHR11124">
    <property type="entry name" value="VACUOLAR SORTING PROTEIN VPS29"/>
    <property type="match status" value="1"/>
</dbReference>
<accession>A0A9D1TJ57</accession>
<reference evidence="4" key="1">
    <citation type="journal article" date="2021" name="PeerJ">
        <title>Extensive microbial diversity within the chicken gut microbiome revealed by metagenomics and culture.</title>
        <authorList>
            <person name="Gilroy R."/>
            <person name="Ravi A."/>
            <person name="Getino M."/>
            <person name="Pursley I."/>
            <person name="Horton D.L."/>
            <person name="Alikhan N.F."/>
            <person name="Baker D."/>
            <person name="Gharbi K."/>
            <person name="Hall N."/>
            <person name="Watson M."/>
            <person name="Adriaenssens E.M."/>
            <person name="Foster-Nyarko E."/>
            <person name="Jarju S."/>
            <person name="Secka A."/>
            <person name="Antonio M."/>
            <person name="Oren A."/>
            <person name="Chaudhuri R.R."/>
            <person name="La Ragione R."/>
            <person name="Hildebrand F."/>
            <person name="Pallen M.J."/>
        </authorList>
    </citation>
    <scope>NUCLEOTIDE SEQUENCE</scope>
    <source>
        <strain evidence="4">CHK169-2315</strain>
    </source>
</reference>
<dbReference type="Pfam" id="PF12850">
    <property type="entry name" value="Metallophos_2"/>
    <property type="match status" value="1"/>
</dbReference>
<dbReference type="InterPro" id="IPR029052">
    <property type="entry name" value="Metallo-depent_PP-like"/>
</dbReference>
<dbReference type="SUPFAM" id="SSF56300">
    <property type="entry name" value="Metallo-dependent phosphatases"/>
    <property type="match status" value="1"/>
</dbReference>
<dbReference type="GO" id="GO:0016787">
    <property type="term" value="F:hydrolase activity"/>
    <property type="evidence" value="ECO:0007669"/>
    <property type="project" value="UniProtKB-UniRule"/>
</dbReference>
<gene>
    <name evidence="4" type="ORF">H9895_03480</name>
</gene>
<dbReference type="InterPro" id="IPR000979">
    <property type="entry name" value="Phosphodiesterase_MJ0936/Vps29"/>
</dbReference>
<reference evidence="4" key="2">
    <citation type="submission" date="2021-04" db="EMBL/GenBank/DDBJ databases">
        <authorList>
            <person name="Gilroy R."/>
        </authorList>
    </citation>
    <scope>NUCLEOTIDE SEQUENCE</scope>
    <source>
        <strain evidence="4">CHK169-2315</strain>
    </source>
</reference>
<dbReference type="NCBIfam" id="TIGR00040">
    <property type="entry name" value="yfcE"/>
    <property type="match status" value="1"/>
</dbReference>
<dbReference type="InterPro" id="IPR024654">
    <property type="entry name" value="Calcineurin-like_PHP_lpxH"/>
</dbReference>
<dbReference type="EC" id="3.1.4.-" evidence="2"/>